<protein>
    <submittedName>
        <fullName evidence="3">Uncharacterized protein LOC127750633</fullName>
    </submittedName>
</protein>
<evidence type="ECO:0000313" key="3">
    <source>
        <dbReference type="RefSeq" id="XP_052128739.1"/>
    </source>
</evidence>
<evidence type="ECO:0000313" key="2">
    <source>
        <dbReference type="Proteomes" id="UP000504606"/>
    </source>
</evidence>
<gene>
    <name evidence="3" type="primary">LOC127750633</name>
</gene>
<dbReference type="RefSeq" id="XP_052128739.1">
    <property type="nucleotide sequence ID" value="XM_052272779.1"/>
</dbReference>
<feature type="region of interest" description="Disordered" evidence="1">
    <location>
        <begin position="91"/>
        <end position="121"/>
    </location>
</feature>
<keyword evidence="2" id="KW-1185">Reference proteome</keyword>
<feature type="compositionally biased region" description="Polar residues" evidence="1">
    <location>
        <begin position="91"/>
        <end position="106"/>
    </location>
</feature>
<dbReference type="GeneID" id="127750633"/>
<proteinExistence type="predicted"/>
<name>A0A9C6X415_FRAOC</name>
<organism evidence="2 3">
    <name type="scientific">Frankliniella occidentalis</name>
    <name type="common">Western flower thrips</name>
    <name type="synonym">Euthrips occidentalis</name>
    <dbReference type="NCBI Taxonomy" id="133901"/>
    <lineage>
        <taxon>Eukaryota</taxon>
        <taxon>Metazoa</taxon>
        <taxon>Ecdysozoa</taxon>
        <taxon>Arthropoda</taxon>
        <taxon>Hexapoda</taxon>
        <taxon>Insecta</taxon>
        <taxon>Pterygota</taxon>
        <taxon>Neoptera</taxon>
        <taxon>Paraneoptera</taxon>
        <taxon>Thysanoptera</taxon>
        <taxon>Terebrantia</taxon>
        <taxon>Thripoidea</taxon>
        <taxon>Thripidae</taxon>
        <taxon>Frankliniella</taxon>
    </lineage>
</organism>
<feature type="compositionally biased region" description="Basic and acidic residues" evidence="1">
    <location>
        <begin position="110"/>
        <end position="121"/>
    </location>
</feature>
<dbReference type="AlphaFoldDB" id="A0A9C6X415"/>
<accession>A0A9C6X415</accession>
<dbReference type="KEGG" id="foc:127750633"/>
<dbReference type="Proteomes" id="UP000504606">
    <property type="component" value="Unplaced"/>
</dbReference>
<sequence>MRSQYPDPDRTYPMNTLAYDAGMKFQSILPRKFNKFQQWLDAMNKPINNKVGPKVVFYGTMSLSYEVELLRQTQEPCPEKLEIVQRIMMQTTPKKGDSQMGTASPNKRSHVFDEQSPSKRK</sequence>
<evidence type="ECO:0000256" key="1">
    <source>
        <dbReference type="SAM" id="MobiDB-lite"/>
    </source>
</evidence>
<reference evidence="3" key="1">
    <citation type="submission" date="2025-08" db="UniProtKB">
        <authorList>
            <consortium name="RefSeq"/>
        </authorList>
    </citation>
    <scope>IDENTIFICATION</scope>
    <source>
        <tissue evidence="3">Whole organism</tissue>
    </source>
</reference>